<dbReference type="Pfam" id="PF14839">
    <property type="entry name" value="DOR"/>
    <property type="match status" value="1"/>
</dbReference>
<protein>
    <submittedName>
        <fullName evidence="12">Tumor protein p53-inducible nuclear protein 2 isoform X2</fullName>
    </submittedName>
</protein>
<accession>A0A6P7YZ83</accession>
<keyword evidence="6" id="KW-0010">Activator</keyword>
<evidence type="ECO:0000313" key="11">
    <source>
        <dbReference type="Proteomes" id="UP000515156"/>
    </source>
</evidence>
<evidence type="ECO:0000256" key="8">
    <source>
        <dbReference type="ARBA" id="ARBA00023242"/>
    </source>
</evidence>
<comment type="subcellular location">
    <subcellularLocation>
        <location evidence="2">Cytoplasm</location>
        <location evidence="2">Cytosol</location>
    </subcellularLocation>
    <subcellularLocation>
        <location evidence="1">Cytoplasmic vesicle</location>
        <location evidence="1">Autophagosome</location>
    </subcellularLocation>
    <subcellularLocation>
        <location evidence="10">Nucleus</location>
        <location evidence="10">Nuclear body</location>
    </subcellularLocation>
</comment>
<evidence type="ECO:0000256" key="7">
    <source>
        <dbReference type="ARBA" id="ARBA00023163"/>
    </source>
</evidence>
<proteinExistence type="predicted"/>
<keyword evidence="11" id="KW-1185">Reference proteome</keyword>
<dbReference type="GO" id="GO:0005776">
    <property type="term" value="C:autophagosome"/>
    <property type="evidence" value="ECO:0007669"/>
    <property type="project" value="UniProtKB-SubCell"/>
</dbReference>
<dbReference type="GO" id="GO:0031410">
    <property type="term" value="C:cytoplasmic vesicle"/>
    <property type="evidence" value="ECO:0007669"/>
    <property type="project" value="UniProtKB-KW"/>
</dbReference>
<dbReference type="CTD" id="58476"/>
<evidence type="ECO:0000313" key="12">
    <source>
        <dbReference type="RefSeq" id="XP_030068590.1"/>
    </source>
</evidence>
<evidence type="ECO:0000256" key="9">
    <source>
        <dbReference type="ARBA" id="ARBA00023329"/>
    </source>
</evidence>
<dbReference type="PANTHER" id="PTHR31671">
    <property type="entry name" value="DIABETES AND OBESITY REGULATED, ISOFORM G"/>
    <property type="match status" value="1"/>
</dbReference>
<dbReference type="GO" id="GO:0005829">
    <property type="term" value="C:cytosol"/>
    <property type="evidence" value="ECO:0007669"/>
    <property type="project" value="UniProtKB-SubCell"/>
</dbReference>
<dbReference type="GO" id="GO:0016604">
    <property type="term" value="C:nuclear body"/>
    <property type="evidence" value="ECO:0007669"/>
    <property type="project" value="UniProtKB-SubCell"/>
</dbReference>
<dbReference type="GO" id="GO:0045893">
    <property type="term" value="P:positive regulation of DNA-templated transcription"/>
    <property type="evidence" value="ECO:0007669"/>
    <property type="project" value="TreeGrafter"/>
</dbReference>
<evidence type="ECO:0000256" key="3">
    <source>
        <dbReference type="ARBA" id="ARBA00022490"/>
    </source>
</evidence>
<dbReference type="GO" id="GO:0000045">
    <property type="term" value="P:autophagosome assembly"/>
    <property type="evidence" value="ECO:0007669"/>
    <property type="project" value="TreeGrafter"/>
</dbReference>
<dbReference type="AlphaFoldDB" id="A0A6P7YZ83"/>
<dbReference type="Proteomes" id="UP000515156">
    <property type="component" value="Chromosome 8"/>
</dbReference>
<organism evidence="11 12">
    <name type="scientific">Microcaecilia unicolor</name>
    <dbReference type="NCBI Taxonomy" id="1415580"/>
    <lineage>
        <taxon>Eukaryota</taxon>
        <taxon>Metazoa</taxon>
        <taxon>Chordata</taxon>
        <taxon>Craniata</taxon>
        <taxon>Vertebrata</taxon>
        <taxon>Euteleostomi</taxon>
        <taxon>Amphibia</taxon>
        <taxon>Gymnophiona</taxon>
        <taxon>Siphonopidae</taxon>
        <taxon>Microcaecilia</taxon>
    </lineage>
</organism>
<evidence type="ECO:0000256" key="6">
    <source>
        <dbReference type="ARBA" id="ARBA00023159"/>
    </source>
</evidence>
<dbReference type="GeneID" id="115476376"/>
<gene>
    <name evidence="12" type="primary">TP53INP2</name>
</gene>
<dbReference type="InterPro" id="IPR029431">
    <property type="entry name" value="TP53INP"/>
</dbReference>
<evidence type="ECO:0000256" key="5">
    <source>
        <dbReference type="ARBA" id="ARBA00023015"/>
    </source>
</evidence>
<evidence type="ECO:0000256" key="1">
    <source>
        <dbReference type="ARBA" id="ARBA00004419"/>
    </source>
</evidence>
<keyword evidence="5" id="KW-0805">Transcription regulation</keyword>
<keyword evidence="7" id="KW-0804">Transcription</keyword>
<evidence type="ECO:0000256" key="4">
    <source>
        <dbReference type="ARBA" id="ARBA00023006"/>
    </source>
</evidence>
<dbReference type="RefSeq" id="XP_030068590.1">
    <property type="nucleotide sequence ID" value="XM_030212730.1"/>
</dbReference>
<reference evidence="12" key="1">
    <citation type="submission" date="2025-08" db="UniProtKB">
        <authorList>
            <consortium name="RefSeq"/>
        </authorList>
    </citation>
    <scope>IDENTIFICATION</scope>
</reference>
<dbReference type="PANTHER" id="PTHR31671:SF2">
    <property type="entry name" value="TUMOR PROTEIN P53-INDUCIBLE NUCLEAR PROTEIN 2"/>
    <property type="match status" value="1"/>
</dbReference>
<evidence type="ECO:0000256" key="2">
    <source>
        <dbReference type="ARBA" id="ARBA00004514"/>
    </source>
</evidence>
<keyword evidence="3" id="KW-0963">Cytoplasm</keyword>
<evidence type="ECO:0000256" key="10">
    <source>
        <dbReference type="ARBA" id="ARBA00034306"/>
    </source>
</evidence>
<keyword evidence="4" id="KW-0072">Autophagy</keyword>
<keyword evidence="8" id="KW-0539">Nucleus</keyword>
<sequence length="166" mass="19008">MFQRIASLLFGEDTDSTLVEPKPFLSETEDDGWLIIDLPEGPGPVTVESSPLEDLLIEHPSMSVYVTSSILMEGESPTEQSTDGAVTQTIVERRAPHHPTSITAKATILEKVNHVCRIQRAKELVERRKLSRKSIQRQNYTRERRPRWAKQNGPFVYQPCNRQYNY</sequence>
<name>A0A6P7YZ83_9AMPH</name>
<keyword evidence="9" id="KW-0968">Cytoplasmic vesicle</keyword>